<dbReference type="Gene3D" id="3.40.50.10140">
    <property type="entry name" value="Toll/interleukin-1 receptor homology (TIR) domain"/>
    <property type="match status" value="1"/>
</dbReference>
<organism evidence="3 4">
    <name type="scientific">Stylosanthes scabra</name>
    <dbReference type="NCBI Taxonomy" id="79078"/>
    <lineage>
        <taxon>Eukaryota</taxon>
        <taxon>Viridiplantae</taxon>
        <taxon>Streptophyta</taxon>
        <taxon>Embryophyta</taxon>
        <taxon>Tracheophyta</taxon>
        <taxon>Spermatophyta</taxon>
        <taxon>Magnoliopsida</taxon>
        <taxon>eudicotyledons</taxon>
        <taxon>Gunneridae</taxon>
        <taxon>Pentapetalae</taxon>
        <taxon>rosids</taxon>
        <taxon>fabids</taxon>
        <taxon>Fabales</taxon>
        <taxon>Fabaceae</taxon>
        <taxon>Papilionoideae</taxon>
        <taxon>50 kb inversion clade</taxon>
        <taxon>dalbergioids sensu lato</taxon>
        <taxon>Dalbergieae</taxon>
        <taxon>Pterocarpus clade</taxon>
        <taxon>Stylosanthes</taxon>
    </lineage>
</organism>
<reference evidence="3 4" key="1">
    <citation type="journal article" date="2023" name="Plants (Basel)">
        <title>Bridging the Gap: Combining Genomics and Transcriptomics Approaches to Understand Stylosanthes scabra, an Orphan Legume from the Brazilian Caatinga.</title>
        <authorList>
            <person name="Ferreira-Neto J.R.C."/>
            <person name="da Silva M.D."/>
            <person name="Binneck E."/>
            <person name="de Melo N.F."/>
            <person name="da Silva R.H."/>
            <person name="de Melo A.L.T.M."/>
            <person name="Pandolfi V."/>
            <person name="Bustamante F.O."/>
            <person name="Brasileiro-Vidal A.C."/>
            <person name="Benko-Iseppon A.M."/>
        </authorList>
    </citation>
    <scope>NUCLEOTIDE SEQUENCE [LARGE SCALE GENOMIC DNA]</scope>
    <source>
        <tissue evidence="3">Leaves</tissue>
    </source>
</reference>
<sequence>MASFASGSSRISPKTKTYGVFLSFRGEDTRDNFTSHLYAALLDKGIKTYRDDQLDRGGDIWAQLGGAIEDSYISVVVFSQDFASSKWCLEELVKIMECRRVMGLVVIPVFYKTPPTNVRFQKDSFNKSFAKHELNLRKDAYKHQEKVRSWRNALTEAANLSGWVSASPGI</sequence>
<keyword evidence="1" id="KW-0520">NAD</keyword>
<evidence type="ECO:0000313" key="4">
    <source>
        <dbReference type="Proteomes" id="UP001341840"/>
    </source>
</evidence>
<protein>
    <recommendedName>
        <fullName evidence="2">TIR domain-containing protein</fullName>
    </recommendedName>
</protein>
<dbReference type="PANTHER" id="PTHR32009:SF155">
    <property type="entry name" value="DISEASE RESISTANCE PROTEIN (TIR-NBS-LRR CLASS)"/>
    <property type="match status" value="1"/>
</dbReference>
<dbReference type="Proteomes" id="UP001341840">
    <property type="component" value="Unassembled WGS sequence"/>
</dbReference>
<keyword evidence="4" id="KW-1185">Reference proteome</keyword>
<gene>
    <name evidence="3" type="ORF">PIB30_051815</name>
</gene>
<dbReference type="InterPro" id="IPR000157">
    <property type="entry name" value="TIR_dom"/>
</dbReference>
<evidence type="ECO:0000259" key="2">
    <source>
        <dbReference type="PROSITE" id="PS50104"/>
    </source>
</evidence>
<proteinExistence type="predicted"/>
<evidence type="ECO:0000256" key="1">
    <source>
        <dbReference type="ARBA" id="ARBA00023027"/>
    </source>
</evidence>
<dbReference type="InterPro" id="IPR035897">
    <property type="entry name" value="Toll_tir_struct_dom_sf"/>
</dbReference>
<name>A0ABU6VL32_9FABA</name>
<accession>A0ABU6VL32</accession>
<dbReference type="PROSITE" id="PS50104">
    <property type="entry name" value="TIR"/>
    <property type="match status" value="1"/>
</dbReference>
<dbReference type="SMART" id="SM00255">
    <property type="entry name" value="TIR"/>
    <property type="match status" value="1"/>
</dbReference>
<dbReference type="Pfam" id="PF01582">
    <property type="entry name" value="TIR"/>
    <property type="match status" value="1"/>
</dbReference>
<evidence type="ECO:0000313" key="3">
    <source>
        <dbReference type="EMBL" id="MED6172638.1"/>
    </source>
</evidence>
<comment type="caution">
    <text evidence="3">The sequence shown here is derived from an EMBL/GenBank/DDBJ whole genome shotgun (WGS) entry which is preliminary data.</text>
</comment>
<feature type="non-terminal residue" evidence="3">
    <location>
        <position position="170"/>
    </location>
</feature>
<feature type="domain" description="TIR" evidence="2">
    <location>
        <begin position="16"/>
        <end position="154"/>
    </location>
</feature>
<dbReference type="SUPFAM" id="SSF52200">
    <property type="entry name" value="Toll/Interleukin receptor TIR domain"/>
    <property type="match status" value="1"/>
</dbReference>
<dbReference type="PANTHER" id="PTHR32009">
    <property type="entry name" value="TMV RESISTANCE PROTEIN N-LIKE"/>
    <property type="match status" value="1"/>
</dbReference>
<dbReference type="EMBL" id="JASCZI010151405">
    <property type="protein sequence ID" value="MED6172638.1"/>
    <property type="molecule type" value="Genomic_DNA"/>
</dbReference>